<evidence type="ECO:0000313" key="2">
    <source>
        <dbReference type="EMBL" id="PNY26908.1"/>
    </source>
</evidence>
<dbReference type="Proteomes" id="UP000236621">
    <property type="component" value="Unassembled WGS sequence"/>
</dbReference>
<sequence>FLTLWPHGQSMSQPDVGRHASPGRHVSRHGRPPTESAEHRLMPRDASSGTIPIDRARDFLIMRNAADCTSLSGKVPGCRRSLLSSPTRRVYWPDWLAFLSSLESAGKYGGVVLCVGRNPSRGRETSKP</sequence>
<protein>
    <submittedName>
        <fullName evidence="2">Uncharacterized protein</fullName>
    </submittedName>
</protein>
<proteinExistence type="predicted"/>
<dbReference type="EMBL" id="NRSZ01000483">
    <property type="protein sequence ID" value="PNY26908.1"/>
    <property type="molecule type" value="Genomic_DNA"/>
</dbReference>
<feature type="non-terminal residue" evidence="2">
    <location>
        <position position="1"/>
    </location>
</feature>
<reference evidence="2 3" key="1">
    <citation type="submission" date="2017-08" db="EMBL/GenBank/DDBJ databases">
        <title>Harnessing the power of phylogenomics to disentangle the directionality and signatures of interkingdom host jumping in the parasitic fungal genus Tolypocladium.</title>
        <authorList>
            <person name="Quandt C.A."/>
            <person name="Patterson W."/>
            <person name="Spatafora J.W."/>
        </authorList>
    </citation>
    <scope>NUCLEOTIDE SEQUENCE [LARGE SCALE GENOMIC DNA]</scope>
    <source>
        <strain evidence="2 3">CBS 113982</strain>
    </source>
</reference>
<evidence type="ECO:0000256" key="1">
    <source>
        <dbReference type="SAM" id="MobiDB-lite"/>
    </source>
</evidence>
<evidence type="ECO:0000313" key="3">
    <source>
        <dbReference type="Proteomes" id="UP000236621"/>
    </source>
</evidence>
<feature type="compositionally biased region" description="Basic residues" evidence="1">
    <location>
        <begin position="21"/>
        <end position="31"/>
    </location>
</feature>
<accession>A0A2K3QH83</accession>
<name>A0A2K3QH83_9HYPO</name>
<gene>
    <name evidence="2" type="ORF">TCAP_03164</name>
</gene>
<dbReference type="AlphaFoldDB" id="A0A2K3QH83"/>
<keyword evidence="3" id="KW-1185">Reference proteome</keyword>
<feature type="region of interest" description="Disordered" evidence="1">
    <location>
        <begin position="1"/>
        <end position="50"/>
    </location>
</feature>
<comment type="caution">
    <text evidence="2">The sequence shown here is derived from an EMBL/GenBank/DDBJ whole genome shotgun (WGS) entry which is preliminary data.</text>
</comment>
<organism evidence="2 3">
    <name type="scientific">Tolypocladium capitatum</name>
    <dbReference type="NCBI Taxonomy" id="45235"/>
    <lineage>
        <taxon>Eukaryota</taxon>
        <taxon>Fungi</taxon>
        <taxon>Dikarya</taxon>
        <taxon>Ascomycota</taxon>
        <taxon>Pezizomycotina</taxon>
        <taxon>Sordariomycetes</taxon>
        <taxon>Hypocreomycetidae</taxon>
        <taxon>Hypocreales</taxon>
        <taxon>Ophiocordycipitaceae</taxon>
        <taxon>Tolypocladium</taxon>
    </lineage>
</organism>